<reference evidence="2" key="1">
    <citation type="submission" date="2018-11" db="EMBL/GenBank/DDBJ databases">
        <authorList>
            <person name="Alioto T."/>
            <person name="Alioto T."/>
        </authorList>
    </citation>
    <scope>NUCLEOTIDE SEQUENCE</scope>
</reference>
<feature type="non-terminal residue" evidence="2">
    <location>
        <position position="179"/>
    </location>
</feature>
<dbReference type="PROSITE" id="PS50878">
    <property type="entry name" value="RT_POL"/>
    <property type="match status" value="1"/>
</dbReference>
<dbReference type="EMBL" id="UYJE01004119">
    <property type="protein sequence ID" value="VDI25149.1"/>
    <property type="molecule type" value="Genomic_DNA"/>
</dbReference>
<keyword evidence="3" id="KW-1185">Reference proteome</keyword>
<protein>
    <recommendedName>
        <fullName evidence="1">Reverse transcriptase domain-containing protein</fullName>
    </recommendedName>
</protein>
<dbReference type="AlphaFoldDB" id="A0A8B6DW38"/>
<evidence type="ECO:0000313" key="3">
    <source>
        <dbReference type="Proteomes" id="UP000596742"/>
    </source>
</evidence>
<dbReference type="InterPro" id="IPR043502">
    <property type="entry name" value="DNA/RNA_pol_sf"/>
</dbReference>
<sequence length="179" mass="20676">MGEYGIRGQLNNWLNMFLTQRKMKVVVEGEQSEEVKVDSGVPQGTVLGPLLFLCHINDLPDTVKSSVRLFADDCLLYRTIKTEKDHKLLQEDLASLEDWANKWGMRFNAKKCYILSIKNKSQRFYTLNGHILQQVQSNPYLGVQILEDLKWSTHITNVAKKANSTLGFLRRNLRYCPQE</sequence>
<gene>
    <name evidence="2" type="ORF">MGAL_10B063382</name>
</gene>
<evidence type="ECO:0000313" key="2">
    <source>
        <dbReference type="EMBL" id="VDI25149.1"/>
    </source>
</evidence>
<dbReference type="InterPro" id="IPR000477">
    <property type="entry name" value="RT_dom"/>
</dbReference>
<name>A0A8B6DW38_MYTGA</name>
<dbReference type="PANTHER" id="PTHR33332">
    <property type="entry name" value="REVERSE TRANSCRIPTASE DOMAIN-CONTAINING PROTEIN"/>
    <property type="match status" value="1"/>
</dbReference>
<dbReference type="Pfam" id="PF00078">
    <property type="entry name" value="RVT_1"/>
    <property type="match status" value="1"/>
</dbReference>
<organism evidence="2 3">
    <name type="scientific">Mytilus galloprovincialis</name>
    <name type="common">Mediterranean mussel</name>
    <dbReference type="NCBI Taxonomy" id="29158"/>
    <lineage>
        <taxon>Eukaryota</taxon>
        <taxon>Metazoa</taxon>
        <taxon>Spiralia</taxon>
        <taxon>Lophotrochozoa</taxon>
        <taxon>Mollusca</taxon>
        <taxon>Bivalvia</taxon>
        <taxon>Autobranchia</taxon>
        <taxon>Pteriomorphia</taxon>
        <taxon>Mytilida</taxon>
        <taxon>Mytiloidea</taxon>
        <taxon>Mytilidae</taxon>
        <taxon>Mytilinae</taxon>
        <taxon>Mytilus</taxon>
    </lineage>
</organism>
<dbReference type="OrthoDB" id="6150216at2759"/>
<feature type="domain" description="Reverse transcriptase" evidence="1">
    <location>
        <begin position="1"/>
        <end position="145"/>
    </location>
</feature>
<evidence type="ECO:0000259" key="1">
    <source>
        <dbReference type="PROSITE" id="PS50878"/>
    </source>
</evidence>
<accession>A0A8B6DW38</accession>
<comment type="caution">
    <text evidence="2">The sequence shown here is derived from an EMBL/GenBank/DDBJ whole genome shotgun (WGS) entry which is preliminary data.</text>
</comment>
<dbReference type="Proteomes" id="UP000596742">
    <property type="component" value="Unassembled WGS sequence"/>
</dbReference>
<proteinExistence type="predicted"/>
<dbReference type="SUPFAM" id="SSF56672">
    <property type="entry name" value="DNA/RNA polymerases"/>
    <property type="match status" value="1"/>
</dbReference>